<protein>
    <submittedName>
        <fullName evidence="1">CPXCG motif-containing cysteine-rich protein</fullName>
    </submittedName>
</protein>
<dbReference type="OrthoDB" id="9814566at2"/>
<proteinExistence type="predicted"/>
<accession>A0A370KDJ4</accession>
<reference evidence="1 2" key="1">
    <citation type="submission" date="2018-07" db="EMBL/GenBank/DDBJ databases">
        <title>Dyella solisilvae sp. nov., isolated from the pine and broad-leaved mixed forest soil.</title>
        <authorList>
            <person name="Gao Z."/>
            <person name="Qiu L."/>
        </authorList>
    </citation>
    <scope>NUCLEOTIDE SEQUENCE [LARGE SCALE GENOMIC DNA]</scope>
    <source>
        <strain evidence="1 2">DHG54</strain>
    </source>
</reference>
<comment type="caution">
    <text evidence="1">The sequence shown here is derived from an EMBL/GenBank/DDBJ whole genome shotgun (WGS) entry which is preliminary data.</text>
</comment>
<dbReference type="InterPro" id="IPR025990">
    <property type="entry name" value="zinc_ribbon_bacterial"/>
</dbReference>
<keyword evidence="2" id="KW-1185">Reference proteome</keyword>
<dbReference type="InterPro" id="IPR017143">
    <property type="entry name" value="UCP037225"/>
</dbReference>
<dbReference type="AlphaFoldDB" id="A0A370KDJ4"/>
<dbReference type="Proteomes" id="UP000254711">
    <property type="component" value="Unassembled WGS sequence"/>
</dbReference>
<organism evidence="1 2">
    <name type="scientific">Dyella solisilvae</name>
    <dbReference type="NCBI Taxonomy" id="1920168"/>
    <lineage>
        <taxon>Bacteria</taxon>
        <taxon>Pseudomonadati</taxon>
        <taxon>Pseudomonadota</taxon>
        <taxon>Gammaproteobacteria</taxon>
        <taxon>Lysobacterales</taxon>
        <taxon>Rhodanobacteraceae</taxon>
        <taxon>Dyella</taxon>
    </lineage>
</organism>
<dbReference type="EMBL" id="QQSY01000001">
    <property type="protein sequence ID" value="RDJ00716.1"/>
    <property type="molecule type" value="Genomic_DNA"/>
</dbReference>
<gene>
    <name evidence="1" type="ORF">DVT68_07040</name>
</gene>
<dbReference type="Pfam" id="PF14255">
    <property type="entry name" value="Zn_ribbon_21"/>
    <property type="match status" value="1"/>
</dbReference>
<dbReference type="PIRSF" id="PIRSF037225">
    <property type="entry name" value="UCP037225"/>
    <property type="match status" value="1"/>
</dbReference>
<evidence type="ECO:0000313" key="2">
    <source>
        <dbReference type="Proteomes" id="UP000254711"/>
    </source>
</evidence>
<name>A0A370KDJ4_9GAMM</name>
<evidence type="ECO:0000313" key="1">
    <source>
        <dbReference type="EMBL" id="RDJ00716.1"/>
    </source>
</evidence>
<sequence>MLEPVQIHCPYCGEPMQILVDASVDSQRYIEDCQVCCCPIEVAVAIDDEGVPHVDVATENDG</sequence>